<comment type="caution">
    <text evidence="6">The sequence shown here is derived from an EMBL/GenBank/DDBJ whole genome shotgun (WGS) entry which is preliminary data.</text>
</comment>
<dbReference type="Gene3D" id="1.20.1250.20">
    <property type="entry name" value="MFS general substrate transporter like domains"/>
    <property type="match status" value="1"/>
</dbReference>
<evidence type="ECO:0000256" key="1">
    <source>
        <dbReference type="ARBA" id="ARBA00004141"/>
    </source>
</evidence>
<dbReference type="SUPFAM" id="SSF103473">
    <property type="entry name" value="MFS general substrate transporter"/>
    <property type="match status" value="1"/>
</dbReference>
<dbReference type="PANTHER" id="PTHR23502">
    <property type="entry name" value="MAJOR FACILITATOR SUPERFAMILY"/>
    <property type="match status" value="1"/>
</dbReference>
<reference evidence="7" key="1">
    <citation type="journal article" date="2017" name="Nat. Microbiol.">
        <title>Global analysis of biosynthetic gene clusters reveals vast potential of secondary metabolite production in Penicillium species.</title>
        <authorList>
            <person name="Nielsen J.C."/>
            <person name="Grijseels S."/>
            <person name="Prigent S."/>
            <person name="Ji B."/>
            <person name="Dainat J."/>
            <person name="Nielsen K.F."/>
            <person name="Frisvad J.C."/>
            <person name="Workman M."/>
            <person name="Nielsen J."/>
        </authorList>
    </citation>
    <scope>NUCLEOTIDE SEQUENCE [LARGE SCALE GENOMIC DNA]</scope>
    <source>
        <strain evidence="7">IBT 14082</strain>
    </source>
</reference>
<feature type="transmembrane region" description="Helical" evidence="5">
    <location>
        <begin position="261"/>
        <end position="281"/>
    </location>
</feature>
<keyword evidence="3 5" id="KW-1133">Transmembrane helix</keyword>
<keyword evidence="2 5" id="KW-0812">Transmembrane</keyword>
<evidence type="ECO:0000256" key="3">
    <source>
        <dbReference type="ARBA" id="ARBA00022989"/>
    </source>
</evidence>
<evidence type="ECO:0008006" key="8">
    <source>
        <dbReference type="Google" id="ProtNLM"/>
    </source>
</evidence>
<name>A0A1V6SYD5_9EURO</name>
<organism evidence="6 7">
    <name type="scientific">Penicillium flavigenum</name>
    <dbReference type="NCBI Taxonomy" id="254877"/>
    <lineage>
        <taxon>Eukaryota</taxon>
        <taxon>Fungi</taxon>
        <taxon>Dikarya</taxon>
        <taxon>Ascomycota</taxon>
        <taxon>Pezizomycotina</taxon>
        <taxon>Eurotiomycetes</taxon>
        <taxon>Eurotiomycetidae</taxon>
        <taxon>Eurotiales</taxon>
        <taxon>Aspergillaceae</taxon>
        <taxon>Penicillium</taxon>
    </lineage>
</organism>
<feature type="transmembrane region" description="Helical" evidence="5">
    <location>
        <begin position="229"/>
        <end position="249"/>
    </location>
</feature>
<dbReference type="OrthoDB" id="2585655at2759"/>
<gene>
    <name evidence="6" type="ORF">PENFLA_c020G08017</name>
</gene>
<evidence type="ECO:0000256" key="4">
    <source>
        <dbReference type="ARBA" id="ARBA00023136"/>
    </source>
</evidence>
<dbReference type="EMBL" id="MLQL01000020">
    <property type="protein sequence ID" value="OQE18794.1"/>
    <property type="molecule type" value="Genomic_DNA"/>
</dbReference>
<comment type="subcellular location">
    <subcellularLocation>
        <location evidence="1">Membrane</location>
        <topology evidence="1">Multi-pass membrane protein</topology>
    </subcellularLocation>
</comment>
<proteinExistence type="predicted"/>
<dbReference type="GO" id="GO:0005886">
    <property type="term" value="C:plasma membrane"/>
    <property type="evidence" value="ECO:0007669"/>
    <property type="project" value="TreeGrafter"/>
</dbReference>
<dbReference type="GO" id="GO:0022857">
    <property type="term" value="F:transmembrane transporter activity"/>
    <property type="evidence" value="ECO:0007669"/>
    <property type="project" value="TreeGrafter"/>
</dbReference>
<feature type="transmembrane region" description="Helical" evidence="5">
    <location>
        <begin position="152"/>
        <end position="176"/>
    </location>
</feature>
<dbReference type="PANTHER" id="PTHR23502:SF139">
    <property type="entry name" value="MAJOR FACILITATOR SUPERFAMILY (MFS) PROFILE DOMAIN-CONTAINING PROTEIN-RELATED"/>
    <property type="match status" value="1"/>
</dbReference>
<keyword evidence="4 5" id="KW-0472">Membrane</keyword>
<evidence type="ECO:0000313" key="6">
    <source>
        <dbReference type="EMBL" id="OQE18794.1"/>
    </source>
</evidence>
<feature type="transmembrane region" description="Helical" evidence="5">
    <location>
        <begin position="197"/>
        <end position="217"/>
    </location>
</feature>
<evidence type="ECO:0000313" key="7">
    <source>
        <dbReference type="Proteomes" id="UP000191342"/>
    </source>
</evidence>
<dbReference type="Proteomes" id="UP000191342">
    <property type="component" value="Unassembled WGS sequence"/>
</dbReference>
<feature type="transmembrane region" description="Helical" evidence="5">
    <location>
        <begin position="20"/>
        <end position="39"/>
    </location>
</feature>
<feature type="transmembrane region" description="Helical" evidence="5">
    <location>
        <begin position="108"/>
        <end position="132"/>
    </location>
</feature>
<keyword evidence="7" id="KW-1185">Reference proteome</keyword>
<evidence type="ECO:0000256" key="5">
    <source>
        <dbReference type="SAM" id="Phobius"/>
    </source>
</evidence>
<protein>
    <recommendedName>
        <fullName evidence="8">Major facilitator superfamily (MFS) profile domain-containing protein</fullName>
    </recommendedName>
</protein>
<evidence type="ECO:0000256" key="2">
    <source>
        <dbReference type="ARBA" id="ARBA00022692"/>
    </source>
</evidence>
<dbReference type="InterPro" id="IPR036259">
    <property type="entry name" value="MFS_trans_sf"/>
</dbReference>
<dbReference type="AlphaFoldDB" id="A0A1V6SYD5"/>
<dbReference type="STRING" id="254877.A0A1V6SYD5"/>
<sequence length="287" mass="32101">MRSDAFLVGGFMNLVSLGWVIWLNVILFGVLLVLVVFFLPETLYPRTRMLHQMPAIQSGSNDGLELEVVSVELRSANDSDLPRTTNLPFINIKPVPGMRHPKPWDSILLTWSIFRIFAVTIPLWAFSALIYWWNPAAMTMIPGAYVQFSPQIQGLLFVGMLLGIVFAEICCSGSLSDYICAQLTAKNNNIRVAEMRLWLIYPAFVLTSAGLVLWGISVDRGYHWMVGQVAFFLFSVGFQMSNTVLATYLVDSYPLQSISVITYYSVIINLAGFTSPIIQFSSSFLNG</sequence>
<accession>A0A1V6SYD5</accession>